<feature type="region of interest" description="Disordered" evidence="1">
    <location>
        <begin position="328"/>
        <end position="359"/>
    </location>
</feature>
<feature type="compositionally biased region" description="Polar residues" evidence="1">
    <location>
        <begin position="339"/>
        <end position="351"/>
    </location>
</feature>
<protein>
    <submittedName>
        <fullName evidence="2">Uncharacterized protein</fullName>
    </submittedName>
</protein>
<evidence type="ECO:0000256" key="1">
    <source>
        <dbReference type="SAM" id="MobiDB-lite"/>
    </source>
</evidence>
<dbReference type="Proteomes" id="UP001066276">
    <property type="component" value="Chromosome 7"/>
</dbReference>
<reference evidence="2" key="1">
    <citation type="journal article" date="2022" name="bioRxiv">
        <title>Sequencing and chromosome-scale assembly of the giantPleurodeles waltlgenome.</title>
        <authorList>
            <person name="Brown T."/>
            <person name="Elewa A."/>
            <person name="Iarovenko S."/>
            <person name="Subramanian E."/>
            <person name="Araus A.J."/>
            <person name="Petzold A."/>
            <person name="Susuki M."/>
            <person name="Suzuki K.-i.T."/>
            <person name="Hayashi T."/>
            <person name="Toyoda A."/>
            <person name="Oliveira C."/>
            <person name="Osipova E."/>
            <person name="Leigh N.D."/>
            <person name="Simon A."/>
            <person name="Yun M.H."/>
        </authorList>
    </citation>
    <scope>NUCLEOTIDE SEQUENCE</scope>
    <source>
        <strain evidence="2">20211129_DDA</strain>
        <tissue evidence="2">Liver</tissue>
    </source>
</reference>
<accession>A0AAV7PV04</accession>
<evidence type="ECO:0000313" key="3">
    <source>
        <dbReference type="Proteomes" id="UP001066276"/>
    </source>
</evidence>
<organism evidence="2 3">
    <name type="scientific">Pleurodeles waltl</name>
    <name type="common">Iberian ribbed newt</name>
    <dbReference type="NCBI Taxonomy" id="8319"/>
    <lineage>
        <taxon>Eukaryota</taxon>
        <taxon>Metazoa</taxon>
        <taxon>Chordata</taxon>
        <taxon>Craniata</taxon>
        <taxon>Vertebrata</taxon>
        <taxon>Euteleostomi</taxon>
        <taxon>Amphibia</taxon>
        <taxon>Batrachia</taxon>
        <taxon>Caudata</taxon>
        <taxon>Salamandroidea</taxon>
        <taxon>Salamandridae</taxon>
        <taxon>Pleurodelinae</taxon>
        <taxon>Pleurodeles</taxon>
    </lineage>
</organism>
<feature type="region of interest" description="Disordered" evidence="1">
    <location>
        <begin position="170"/>
        <end position="220"/>
    </location>
</feature>
<dbReference type="AlphaFoldDB" id="A0AAV7PV04"/>
<name>A0AAV7PV04_PLEWA</name>
<evidence type="ECO:0000313" key="2">
    <source>
        <dbReference type="EMBL" id="KAJ1130765.1"/>
    </source>
</evidence>
<keyword evidence="3" id="KW-1185">Reference proteome</keyword>
<gene>
    <name evidence="2" type="ORF">NDU88_009113</name>
</gene>
<sequence>MEARPSSNPWCPCALAKQDQATGTVLGCPEEEKLLLDPLMGAKLREDQSVPGEAGASWQALLSTIDAMSAAIYYQADKHSFKGYLMRRAQAHSYTMQVLCQCASTEGNSPKITEILNNTFTEVRAQAPRSQVELCRREGSVLDNHLEKTGTDIENRNPHAICSFQQEQNQGSSGCCKNSSSQPEIPSNEEPVRKATNTPAVNEVSLTKRGKKRQRKARNKVKVAQQNSIWKSFAKANARRAMTQRGKSRETWRTAVLTPRSITPCKRTTRTMQHKLYLHAEVTHLTETSYLRISDHRPVGHNSSQIPAQGSRRGNDGWEAFFHRENTQSSTAIEHRQTSQKFPQSNTTSNTGKKHYTRNDTNLKLPTLISLPGGQSSLQTEALSDHKFLFIPQYNSKGAFAILNRGTIIKLIKEIRPLVHITTTNLKTVKFVAHPNHRDKEATGTSWAFPAIIDQILAYWDTFIS</sequence>
<dbReference type="EMBL" id="JANPWB010000011">
    <property type="protein sequence ID" value="KAJ1130765.1"/>
    <property type="molecule type" value="Genomic_DNA"/>
</dbReference>
<feature type="compositionally biased region" description="Polar residues" evidence="1">
    <location>
        <begin position="170"/>
        <end position="185"/>
    </location>
</feature>
<comment type="caution">
    <text evidence="2">The sequence shown here is derived from an EMBL/GenBank/DDBJ whole genome shotgun (WGS) entry which is preliminary data.</text>
</comment>
<proteinExistence type="predicted"/>
<feature type="compositionally biased region" description="Basic residues" evidence="1">
    <location>
        <begin position="208"/>
        <end position="220"/>
    </location>
</feature>